<reference evidence="1 2" key="1">
    <citation type="submission" date="2018-08" db="EMBL/GenBank/DDBJ databases">
        <title>Comparative analysis of Burkholderia isolates from Puerto Rico.</title>
        <authorList>
            <person name="Hall C."/>
            <person name="Sahl J."/>
            <person name="Wagner D."/>
        </authorList>
    </citation>
    <scope>NUCLEOTIDE SEQUENCE [LARGE SCALE GENOMIC DNA]</scope>
    <source>
        <strain evidence="1 2">Bp9025</strain>
    </source>
</reference>
<sequence length="68" mass="7563">MFASYPGWARILGLSAPRHRKVLWGRGPPSRGRQRSWQGGGSCLALHRITLRQCPVDSGRIALDPEKP</sequence>
<dbReference type="EMBL" id="QTQV01000004">
    <property type="protein sequence ID" value="RQT18795.1"/>
    <property type="molecule type" value="Genomic_DNA"/>
</dbReference>
<name>A0A3N8Q579_9BURK</name>
<protein>
    <submittedName>
        <fullName evidence="1">Uncharacterized protein</fullName>
    </submittedName>
</protein>
<gene>
    <name evidence="1" type="ORF">DF051_09310</name>
</gene>
<organism evidence="1 2">
    <name type="scientific">Burkholderia contaminans</name>
    <dbReference type="NCBI Taxonomy" id="488447"/>
    <lineage>
        <taxon>Bacteria</taxon>
        <taxon>Pseudomonadati</taxon>
        <taxon>Pseudomonadota</taxon>
        <taxon>Betaproteobacteria</taxon>
        <taxon>Burkholderiales</taxon>
        <taxon>Burkholderiaceae</taxon>
        <taxon>Burkholderia</taxon>
        <taxon>Burkholderia cepacia complex</taxon>
    </lineage>
</organism>
<proteinExistence type="predicted"/>
<evidence type="ECO:0000313" key="1">
    <source>
        <dbReference type="EMBL" id="RQT18795.1"/>
    </source>
</evidence>
<comment type="caution">
    <text evidence="1">The sequence shown here is derived from an EMBL/GenBank/DDBJ whole genome shotgun (WGS) entry which is preliminary data.</text>
</comment>
<accession>A0A3N8Q579</accession>
<dbReference type="AlphaFoldDB" id="A0A3N8Q579"/>
<dbReference type="Proteomes" id="UP000277921">
    <property type="component" value="Unassembled WGS sequence"/>
</dbReference>
<evidence type="ECO:0000313" key="2">
    <source>
        <dbReference type="Proteomes" id="UP000277921"/>
    </source>
</evidence>